<feature type="compositionally biased region" description="Basic and acidic residues" evidence="1">
    <location>
        <begin position="10"/>
        <end position="24"/>
    </location>
</feature>
<feature type="compositionally biased region" description="Polar residues" evidence="1">
    <location>
        <begin position="33"/>
        <end position="43"/>
    </location>
</feature>
<comment type="caution">
    <text evidence="2">The sequence shown here is derived from an EMBL/GenBank/DDBJ whole genome shotgun (WGS) entry which is preliminary data.</text>
</comment>
<name>A0A8S9FE76_BRACR</name>
<sequence>MIQFIFTNRPDQHRRDREQDERPIPIKSWNHPPRSSTELDPSLNTHPILLSIRPIQPPSASAVLPPPPPRKCRPFQPLHRFCRQLTSASRKFEDDRWERVLRRTR</sequence>
<dbReference type="Proteomes" id="UP000266723">
    <property type="component" value="Unassembled WGS sequence"/>
</dbReference>
<dbReference type="EMBL" id="QGKY02002305">
    <property type="protein sequence ID" value="KAF2531840.1"/>
    <property type="molecule type" value="Genomic_DNA"/>
</dbReference>
<evidence type="ECO:0000313" key="3">
    <source>
        <dbReference type="EMBL" id="KAF3597079.1"/>
    </source>
</evidence>
<dbReference type="AlphaFoldDB" id="A0A8S9FE76"/>
<reference evidence="2" key="1">
    <citation type="submission" date="2019-12" db="EMBL/GenBank/DDBJ databases">
        <title>Genome sequencing and annotation of Brassica cretica.</title>
        <authorList>
            <person name="Studholme D.J."/>
            <person name="Sarris P.F."/>
        </authorList>
    </citation>
    <scope>NUCLEOTIDE SEQUENCE</scope>
    <source>
        <strain evidence="2">PFS-102/07</strain>
        <tissue evidence="2">Leaf</tissue>
    </source>
</reference>
<evidence type="ECO:0000313" key="2">
    <source>
        <dbReference type="EMBL" id="KAF2531840.1"/>
    </source>
</evidence>
<gene>
    <name evidence="3" type="ORF">DY000_02022594</name>
    <name evidence="2" type="ORF">F2Q70_00030215</name>
</gene>
<reference evidence="3 4" key="3">
    <citation type="journal article" date="2020" name="BMC Genomics">
        <title>Intraspecific diversification of the crop wild relative Brassica cretica Lam. using demographic model selection.</title>
        <authorList>
            <person name="Kioukis A."/>
            <person name="Michalopoulou V.A."/>
            <person name="Briers L."/>
            <person name="Pirintsos S."/>
            <person name="Studholme D.J."/>
            <person name="Pavlidis P."/>
            <person name="Sarris P.F."/>
        </authorList>
    </citation>
    <scope>NUCLEOTIDE SEQUENCE [LARGE SCALE GENOMIC DNA]</scope>
    <source>
        <strain evidence="4">cv. PFS-1207/04</strain>
        <strain evidence="3">PFS-1207/04</strain>
    </source>
</reference>
<feature type="region of interest" description="Disordered" evidence="1">
    <location>
        <begin position="1"/>
        <end position="43"/>
    </location>
</feature>
<protein>
    <submittedName>
        <fullName evidence="2">Uncharacterized protein</fullName>
    </submittedName>
</protein>
<organism evidence="2">
    <name type="scientific">Brassica cretica</name>
    <name type="common">Mustard</name>
    <dbReference type="NCBI Taxonomy" id="69181"/>
    <lineage>
        <taxon>Eukaryota</taxon>
        <taxon>Viridiplantae</taxon>
        <taxon>Streptophyta</taxon>
        <taxon>Embryophyta</taxon>
        <taxon>Tracheophyta</taxon>
        <taxon>Spermatophyta</taxon>
        <taxon>Magnoliopsida</taxon>
        <taxon>eudicotyledons</taxon>
        <taxon>Gunneridae</taxon>
        <taxon>Pentapetalae</taxon>
        <taxon>rosids</taxon>
        <taxon>malvids</taxon>
        <taxon>Brassicales</taxon>
        <taxon>Brassicaceae</taxon>
        <taxon>Brassiceae</taxon>
        <taxon>Brassica</taxon>
    </lineage>
</organism>
<proteinExistence type="predicted"/>
<dbReference type="EMBL" id="QGKV02000299">
    <property type="protein sequence ID" value="KAF3597079.1"/>
    <property type="molecule type" value="Genomic_DNA"/>
</dbReference>
<evidence type="ECO:0000313" key="4">
    <source>
        <dbReference type="Proteomes" id="UP000266723"/>
    </source>
</evidence>
<reference evidence="3" key="2">
    <citation type="submission" date="2019-12" db="EMBL/GenBank/DDBJ databases">
        <authorList>
            <person name="Studholme D.J."/>
            <person name="Sarris P."/>
        </authorList>
    </citation>
    <scope>NUCLEOTIDE SEQUENCE</scope>
    <source>
        <strain evidence="3">PFS-1207/04</strain>
        <tissue evidence="3">Leaf</tissue>
    </source>
</reference>
<evidence type="ECO:0000256" key="1">
    <source>
        <dbReference type="SAM" id="MobiDB-lite"/>
    </source>
</evidence>
<keyword evidence="4" id="KW-1185">Reference proteome</keyword>
<accession>A0A8S9FE76</accession>